<dbReference type="Proteomes" id="UP001497497">
    <property type="component" value="Unassembled WGS sequence"/>
</dbReference>
<feature type="region of interest" description="Disordered" evidence="6">
    <location>
        <begin position="154"/>
        <end position="208"/>
    </location>
</feature>
<keyword evidence="8" id="KW-1185">Reference proteome</keyword>
<feature type="coiled-coil region" evidence="5">
    <location>
        <begin position="586"/>
        <end position="696"/>
    </location>
</feature>
<evidence type="ECO:0000313" key="8">
    <source>
        <dbReference type="Proteomes" id="UP001497497"/>
    </source>
</evidence>
<evidence type="ECO:0000256" key="6">
    <source>
        <dbReference type="SAM" id="MobiDB-lite"/>
    </source>
</evidence>
<dbReference type="EMBL" id="CAXITT010000222">
    <property type="protein sequence ID" value="CAL1536149.1"/>
    <property type="molecule type" value="Genomic_DNA"/>
</dbReference>
<dbReference type="PANTHER" id="PTHR18902">
    <property type="entry name" value="NUCLEAR MITOTIC APPARATUS PROTEIN 1-RELATED"/>
    <property type="match status" value="1"/>
</dbReference>
<feature type="region of interest" description="Disordered" evidence="6">
    <location>
        <begin position="490"/>
        <end position="541"/>
    </location>
</feature>
<evidence type="ECO:0000256" key="5">
    <source>
        <dbReference type="SAM" id="Coils"/>
    </source>
</evidence>
<organism evidence="7 8">
    <name type="scientific">Lymnaea stagnalis</name>
    <name type="common">Great pond snail</name>
    <name type="synonym">Helix stagnalis</name>
    <dbReference type="NCBI Taxonomy" id="6523"/>
    <lineage>
        <taxon>Eukaryota</taxon>
        <taxon>Metazoa</taxon>
        <taxon>Spiralia</taxon>
        <taxon>Lophotrochozoa</taxon>
        <taxon>Mollusca</taxon>
        <taxon>Gastropoda</taxon>
        <taxon>Heterobranchia</taxon>
        <taxon>Euthyneura</taxon>
        <taxon>Panpulmonata</taxon>
        <taxon>Hygrophila</taxon>
        <taxon>Lymnaeoidea</taxon>
        <taxon>Lymnaeidae</taxon>
        <taxon>Lymnaea</taxon>
    </lineage>
</organism>
<comment type="caution">
    <text evidence="7">The sequence shown here is derived from an EMBL/GenBank/DDBJ whole genome shotgun (WGS) entry which is preliminary data.</text>
</comment>
<evidence type="ECO:0000313" key="7">
    <source>
        <dbReference type="EMBL" id="CAL1536149.1"/>
    </source>
</evidence>
<evidence type="ECO:0000256" key="2">
    <source>
        <dbReference type="ARBA" id="ARBA00022490"/>
    </source>
</evidence>
<feature type="compositionally biased region" description="Low complexity" evidence="6">
    <location>
        <begin position="497"/>
        <end position="509"/>
    </location>
</feature>
<name>A0AAV2HRQ5_LYMST</name>
<keyword evidence="3" id="KW-0597">Phosphoprotein</keyword>
<evidence type="ECO:0000256" key="1">
    <source>
        <dbReference type="ARBA" id="ARBA00004496"/>
    </source>
</evidence>
<protein>
    <submittedName>
        <fullName evidence="7">Uncharacterized protein</fullName>
    </submittedName>
</protein>
<dbReference type="SUPFAM" id="SSF57997">
    <property type="entry name" value="Tropomyosin"/>
    <property type="match status" value="1"/>
</dbReference>
<dbReference type="PANTHER" id="PTHR18902:SF31">
    <property type="entry name" value="PERICENTRIN_AKAP-450 CENTROSOMAL TARGETING DOMAIN-CONTAINING PROTEIN"/>
    <property type="match status" value="1"/>
</dbReference>
<evidence type="ECO:0000256" key="4">
    <source>
        <dbReference type="ARBA" id="ARBA00023054"/>
    </source>
</evidence>
<dbReference type="InterPro" id="IPR051841">
    <property type="entry name" value="MT-Golgi_org_protein"/>
</dbReference>
<reference evidence="7 8" key="1">
    <citation type="submission" date="2024-04" db="EMBL/GenBank/DDBJ databases">
        <authorList>
            <consortium name="Genoscope - CEA"/>
            <person name="William W."/>
        </authorList>
    </citation>
    <scope>NUCLEOTIDE SEQUENCE [LARGE SCALE GENOMIC DNA]</scope>
</reference>
<proteinExistence type="predicted"/>
<accession>A0AAV2HRQ5</accession>
<keyword evidence="2" id="KW-0963">Cytoplasm</keyword>
<feature type="compositionally biased region" description="Low complexity" evidence="6">
    <location>
        <begin position="517"/>
        <end position="532"/>
    </location>
</feature>
<dbReference type="GO" id="GO:0005737">
    <property type="term" value="C:cytoplasm"/>
    <property type="evidence" value="ECO:0007669"/>
    <property type="project" value="UniProtKB-SubCell"/>
</dbReference>
<feature type="compositionally biased region" description="Polar residues" evidence="6">
    <location>
        <begin position="172"/>
        <end position="184"/>
    </location>
</feature>
<feature type="coiled-coil region" evidence="5">
    <location>
        <begin position="1588"/>
        <end position="1615"/>
    </location>
</feature>
<sequence>MEPFDLTFHQVTSDDSLSDSSSFDSFSNVVNYETSFAHSNQSLPLNNYNINTVQYTWKDYTYPTTTAIQTANGGVPTGHNSYTAQHQPVWCSSVQGSPPHRSFLVHPDDSLGEPKYYSDLSSIQTTKQQLQVLAQISSNTSAVTREGKRCQRFIARTVTSPSTPIPPPPTTMSRQSDSPSSMITQEPGIPSHEQGGDENNGQEAEDNSFETVAEALRLQWSVIGNKSLTPVSPEIVAQIVAQAEQKMKAGELNPFPSKHQLAASPVSFDLEANSSNTKTSPSDSTAPAIACMLHETHTGDCPRELKRIIPTEITTEKTQSGPWFASKNKIPEPVVHETNGKYSPSFRDVKPPATIMSSHHDTTSRDGVSNAQVGQNAVINKPAAPPPVVASPISKTDTSDTISEASYSSELEMEKYLQTPLIAAGISANYQLESEEFLRSLPPIKPINLEAYATLPLLPPRPAKIPDKKQKSSTVTASWDLTKTTSVDRTKDNKVETSPSSTSGSTVSSPFQPLTPLSSYDSSQGSSLQYYSTPDSKLTTPQKLFPAHHSGLPLSPFSPSDQNTLYHSAMSSGDSPSMSLFSKKQFDEVLKEKAKLQGQLEVLADESQNMLKERAELQAQLASLTGRLSKLQVSGSGSGTDITIKKEVENLRESRKLLESTLLDANRMLSEKAEEVRALQDELQVAQDTATKLQVRSQEMRDDVRAKDMNIQALKNKIAELYVEVQMSIQAKMEADTEARTSRNDLMSLVKAKEWYQEQLQVAHDVRSKLQRELTILQGQTVTHGTIVERLKTESARLRHQLVETQQRALRDKELLARHLEGIQADMMEREAAFLEIQRERKLYEDTFNYQVTTAEEEKSRLTMLQQATHDLEAQLDRAHSEAKKRHDQLLTMENGQMDVMKRLAVAEETLGEKESALVDMEQKLIQMESQLQAVMSDLTKKDNEMLSLKEEKASTEIALKSALQEKASVDRALEVLKADMGKVEQSFKQMKQELSVRLTELQQVKGEKDRLLEDLDRAQHELEIKSLSVDAMTRNFDGQSAAQHNLEAVKSNLEEQLNGLRLKVQSLAFELGEKEVIIAEETEKVTKLSVKVAELEVKLEAAKDSVPVDKIRIYENEMEELRLRIRVLEETEVEEANQVESEREKLHAEIARLKEELLDRQRAYTENLDILDQRLKELTADKQQLEIELGIARRSEELTQLEERDSYTEEIQSLTNELKRERSAKTELEYKLLATQASKAAEIEALQQKLAFQTEALEGLQARYTALADVEMTNQMLELELEKERGRVMGLNQKNAELKDHTHQLEASLAQRESALEDLRRSVEESAKDLENRDHKFLDRISALEKSVEKEVSVQGELRKQMGVKIMENKRVKKQNENIKLELEQLRQDLATSQQTAEQSISDVEAANRLAQSHLSDARENSAQIKALEVELERVRRDLSDNLARQPLLLEQIQSLEWQCAQKTREVEAAREQIKMAEERAQGEIEVIKASLQAKQSEINNLQAELTLLRQDKTHQRSQVNELRGALKASVQHHKLTKRMNENDRSDVGVQANIERKIVIPPLPFDLATIEQLIQDTKVTPLDSKPLDQLSSCLSSLRAEITGLQKQMDRHTTAVHTSSQSWKSVQSEVNDLNEVMRTIANTIIAANSTHTIQMSTAVDREQADILHI</sequence>
<feature type="coiled-coil region" evidence="5">
    <location>
        <begin position="855"/>
        <end position="1334"/>
    </location>
</feature>
<keyword evidence="4 5" id="KW-0175">Coiled coil</keyword>
<comment type="subcellular location">
    <subcellularLocation>
        <location evidence="1">Cytoplasm</location>
    </subcellularLocation>
</comment>
<feature type="region of interest" description="Disordered" evidence="6">
    <location>
        <begin position="379"/>
        <end position="406"/>
    </location>
</feature>
<evidence type="ECO:0000256" key="3">
    <source>
        <dbReference type="ARBA" id="ARBA00022553"/>
    </source>
</evidence>
<gene>
    <name evidence="7" type="ORF">GSLYS_00010062001</name>
</gene>
<feature type="coiled-coil region" evidence="5">
    <location>
        <begin position="1365"/>
        <end position="1520"/>
    </location>
</feature>